<dbReference type="InterPro" id="IPR012767">
    <property type="entry name" value="Trehalose_TreY"/>
</dbReference>
<evidence type="ECO:0000256" key="8">
    <source>
        <dbReference type="ARBA" id="ARBA00031423"/>
    </source>
</evidence>
<dbReference type="EC" id="2.4.1.25" evidence="3 10"/>
<comment type="similarity">
    <text evidence="2 10">Belongs to the disproportionating enzyme family.</text>
</comment>
<comment type="caution">
    <text evidence="12">The sequence shown here is derived from an EMBL/GenBank/DDBJ whole genome shotgun (WGS) entry which is preliminary data.</text>
</comment>
<evidence type="ECO:0000256" key="7">
    <source>
        <dbReference type="ARBA" id="ARBA00023277"/>
    </source>
</evidence>
<dbReference type="Gene3D" id="3.30.1590.10">
    <property type="entry name" value="Maltooligosyl trehalose synthase, domain 2"/>
    <property type="match status" value="1"/>
</dbReference>
<dbReference type="RefSeq" id="WP_133576066.1">
    <property type="nucleotide sequence ID" value="NZ_SNYC01000004.1"/>
</dbReference>
<evidence type="ECO:0000256" key="5">
    <source>
        <dbReference type="ARBA" id="ARBA00022676"/>
    </source>
</evidence>
<dbReference type="NCBIfam" id="TIGR02401">
    <property type="entry name" value="trehalose_TreY"/>
    <property type="match status" value="1"/>
</dbReference>
<gene>
    <name evidence="12" type="ORF">ATK78_2185</name>
</gene>
<dbReference type="Proteomes" id="UP000295620">
    <property type="component" value="Unassembled WGS sequence"/>
</dbReference>
<keyword evidence="6 10" id="KW-0808">Transferase</keyword>
<feature type="domain" description="Glycosyl hydrolase family 13 catalytic" evidence="11">
    <location>
        <begin position="18"/>
        <end position="420"/>
    </location>
</feature>
<dbReference type="CDD" id="cd11336">
    <property type="entry name" value="AmyAc_MTSase"/>
    <property type="match status" value="1"/>
</dbReference>
<proteinExistence type="inferred from homology"/>
<comment type="catalytic activity">
    <reaction evidence="1 10">
        <text>Transfers a segment of a (1-&gt;4)-alpha-D-glucan to a new position in an acceptor, which may be glucose or a (1-&gt;4)-alpha-D-glucan.</text>
        <dbReference type="EC" id="2.4.1.25"/>
    </reaction>
</comment>
<dbReference type="OrthoDB" id="9811841at2"/>
<evidence type="ECO:0000256" key="1">
    <source>
        <dbReference type="ARBA" id="ARBA00000439"/>
    </source>
</evidence>
<accession>A0A4R6SX74</accession>
<dbReference type="Pfam" id="PF02446">
    <property type="entry name" value="Glyco_hydro_77"/>
    <property type="match status" value="1"/>
</dbReference>
<dbReference type="Gene3D" id="3.20.20.80">
    <property type="entry name" value="Glycosidases"/>
    <property type="match status" value="4"/>
</dbReference>
<evidence type="ECO:0000256" key="4">
    <source>
        <dbReference type="ARBA" id="ARBA00020295"/>
    </source>
</evidence>
<dbReference type="Pfam" id="PF00128">
    <property type="entry name" value="Alpha-amylase"/>
    <property type="match status" value="1"/>
</dbReference>
<dbReference type="SMART" id="SM00642">
    <property type="entry name" value="Aamy"/>
    <property type="match status" value="1"/>
</dbReference>
<keyword evidence="7 10" id="KW-0119">Carbohydrate metabolism</keyword>
<dbReference type="NCBIfam" id="TIGR00217">
    <property type="entry name" value="malQ"/>
    <property type="match status" value="1"/>
</dbReference>
<protein>
    <recommendedName>
        <fullName evidence="4 10">4-alpha-glucanotransferase</fullName>
        <ecNumber evidence="3 10">2.4.1.25</ecNumber>
    </recommendedName>
    <alternativeName>
        <fullName evidence="8 10">Amylomaltase</fullName>
    </alternativeName>
    <alternativeName>
        <fullName evidence="9 10">Disproportionating enzyme</fullName>
    </alternativeName>
</protein>
<keyword evidence="13" id="KW-1185">Reference proteome</keyword>
<dbReference type="InterPro" id="IPR017853">
    <property type="entry name" value="GH"/>
</dbReference>
<evidence type="ECO:0000256" key="2">
    <source>
        <dbReference type="ARBA" id="ARBA00005684"/>
    </source>
</evidence>
<dbReference type="GO" id="GO:0005975">
    <property type="term" value="P:carbohydrate metabolic process"/>
    <property type="evidence" value="ECO:0007669"/>
    <property type="project" value="InterPro"/>
</dbReference>
<dbReference type="NCBIfam" id="NF011080">
    <property type="entry name" value="PRK14508.1-3"/>
    <property type="match status" value="1"/>
</dbReference>
<evidence type="ECO:0000256" key="3">
    <source>
        <dbReference type="ARBA" id="ARBA00012560"/>
    </source>
</evidence>
<evidence type="ECO:0000256" key="10">
    <source>
        <dbReference type="RuleBase" id="RU361207"/>
    </source>
</evidence>
<keyword evidence="5 10" id="KW-0328">Glycosyltransferase</keyword>
<dbReference type="PANTHER" id="PTHR32438">
    <property type="entry name" value="4-ALPHA-GLUCANOTRANSFERASE DPE1, CHLOROPLASTIC/AMYLOPLASTIC"/>
    <property type="match status" value="1"/>
</dbReference>
<dbReference type="GO" id="GO:0004134">
    <property type="term" value="F:4-alpha-glucanotransferase activity"/>
    <property type="evidence" value="ECO:0007669"/>
    <property type="project" value="UniProtKB-EC"/>
</dbReference>
<sequence length="1335" mass="153440">MFDPISTYRIQFNSDFTFADFNKIIPYLNHLGIQTIYASPIFDAVPGSTHGYDGVNPERINPEIGSLDELKRISERLKSLGMQWIQDIVPNHMGFHPHNKWLMDVLKNGEDSPYRNYFDIISKDLAVEPLMVPFLGSSLDEVIESGDLKLTQKGEEWFLAYFDSCWPLKVGTDLDKPIKSIAGQQFYRLCSYKESNERINYRRFFTVNSLICLNMQFEDVFNSYHRFTKELLDEGIFQGLRIDHADGLYDPEAYLQQLRELCGPDCYIVIEKILEPGEELPVGWPVQGTTGYDYLGLLNQLFTNEKSEKKFDEFYKNLSDYTLSVQTEIRTKKKSFLANHMSGELDNLFDLFRSLKLVNSKEKTLNDPLIFKKLIAEILVRCPVYRFYGNQYPLPTSEVQALEPIFSDLEKAAEYRDALAILKRILFGNTTGETDYGQRVLQFYQRLMQFTGPLMAKGVEDTLMYTYNRFIGSNEVGDSPDVFGITVDDFHQAMISRKDHWPLAMNATSTHDTKRGEDARARLHVLTDLKKEWLDEVKLWKELNADLKSGDTPDTNDEYLIYQNLIATYPDEGPDTGAYPERFLAYIEKALRESKRNSNWDEPEVDYEDSARDFVTAMLNPEREFWSRFVTFHKKVSQFGKIYSLSSVVLKFGCPGVPDTYQGAEFWDLSMVDPDNRRPVNYALREKFLTGIRKGEYSPDLLWEQAGNGAVKLFFIQLVLGIRKQYPLLFSDGLYLPLKVKGKFSDSVIAFVRRHKGEWLLFVLPLNAVELTGADPQKINHSDWQDTRIVLPEGIPSSFKDVLRETKTEVKDELMLSDLMTGLPIGIFHFQEQEHKRGAGILMHISSLPSDYGIGDLGNSAHEFLQFLVSARQKYWQVLPMNPVGIDQSYSPYSSSSVMAGNILMISPELLCQEGLLTDAELKKLVLKGRKKVDYAAVEKVKLLALKYAYIRYCGNFTALKPDPDFVSFCERERYWLDDYALFSAFKREYNGKPWYEWPMPARLRDKTVISDFELRKQDLLTEIKWQQFVFFKQWAKLKKMANALNIQMIGDLPFYAALDSADVWANRELFSIDAAGQIKGVAGVPPDYFNAEGQLWGMPVYNWNAMSKKGYNWWILRMASNLEMYDQIRLDHFRAFSEYWEVPASAASAKEGSWKKGPGVPFFEVMEAHFGHLPLLAEDLGEISDDVYALRDQFNLPGMKVLQFAFADDLADSIHAPHNFLNDNCFVYTGTHDNNTTLGWYKQEADRDTKARIEQYTGHPISKGNIDLTMIRLAYSSIAKTAMIPLQDVLGKGLSSRMNTPATVKSNWTWRLKPAELGAKYAAVLKEMVIRYGR</sequence>
<organism evidence="12 13">
    <name type="scientific">Pedobacter metabolipauper</name>
    <dbReference type="NCBI Taxonomy" id="425513"/>
    <lineage>
        <taxon>Bacteria</taxon>
        <taxon>Pseudomonadati</taxon>
        <taxon>Bacteroidota</taxon>
        <taxon>Sphingobacteriia</taxon>
        <taxon>Sphingobacteriales</taxon>
        <taxon>Sphingobacteriaceae</taxon>
        <taxon>Pedobacter</taxon>
    </lineage>
</organism>
<dbReference type="InterPro" id="IPR003385">
    <property type="entry name" value="Glyco_hydro_77"/>
</dbReference>
<dbReference type="PANTHER" id="PTHR32438:SF5">
    <property type="entry name" value="4-ALPHA-GLUCANOTRANSFERASE DPE1, CHLOROPLASTIC_AMYLOPLASTIC"/>
    <property type="match status" value="1"/>
</dbReference>
<dbReference type="InterPro" id="IPR006047">
    <property type="entry name" value="GH13_cat_dom"/>
</dbReference>
<name>A0A4R6SX74_9SPHI</name>
<reference evidence="12 13" key="1">
    <citation type="submission" date="2019-03" db="EMBL/GenBank/DDBJ databases">
        <title>Genomic Encyclopedia of Archaeal and Bacterial Type Strains, Phase II (KMG-II): from individual species to whole genera.</title>
        <authorList>
            <person name="Goeker M."/>
        </authorList>
    </citation>
    <scope>NUCLEOTIDE SEQUENCE [LARGE SCALE GENOMIC DNA]</scope>
    <source>
        <strain evidence="12 13">DSM 19035</strain>
    </source>
</reference>
<evidence type="ECO:0000256" key="6">
    <source>
        <dbReference type="ARBA" id="ARBA00022679"/>
    </source>
</evidence>
<dbReference type="EMBL" id="SNYC01000004">
    <property type="protein sequence ID" value="TDQ10026.1"/>
    <property type="molecule type" value="Genomic_DNA"/>
</dbReference>
<evidence type="ECO:0000259" key="11">
    <source>
        <dbReference type="SMART" id="SM00642"/>
    </source>
</evidence>
<evidence type="ECO:0000313" key="13">
    <source>
        <dbReference type="Proteomes" id="UP000295620"/>
    </source>
</evidence>
<evidence type="ECO:0000313" key="12">
    <source>
        <dbReference type="EMBL" id="TDQ10026.1"/>
    </source>
</evidence>
<dbReference type="SUPFAM" id="SSF51445">
    <property type="entry name" value="(Trans)glycosidases"/>
    <property type="match status" value="2"/>
</dbReference>
<evidence type="ECO:0000256" key="9">
    <source>
        <dbReference type="ARBA" id="ARBA00031501"/>
    </source>
</evidence>